<dbReference type="SMART" id="SM00194">
    <property type="entry name" value="PTPc"/>
    <property type="match status" value="1"/>
</dbReference>
<feature type="region of interest" description="Disordered" evidence="2">
    <location>
        <begin position="360"/>
        <end position="381"/>
    </location>
</feature>
<dbReference type="GO" id="GO:0004725">
    <property type="term" value="F:protein tyrosine phosphatase activity"/>
    <property type="evidence" value="ECO:0007669"/>
    <property type="project" value="InterPro"/>
</dbReference>
<name>A0A4Q0A3Y6_9FUNG</name>
<feature type="region of interest" description="Disordered" evidence="2">
    <location>
        <begin position="163"/>
        <end position="201"/>
    </location>
</feature>
<evidence type="ECO:0000313" key="5">
    <source>
        <dbReference type="EMBL" id="RKP40291.1"/>
    </source>
</evidence>
<comment type="similarity">
    <text evidence="1">Belongs to the protein-tyrosine phosphatase family. Non-receptor class subfamily.</text>
</comment>
<evidence type="ECO:0000313" key="6">
    <source>
        <dbReference type="Proteomes" id="UP000268162"/>
    </source>
</evidence>
<evidence type="ECO:0000256" key="1">
    <source>
        <dbReference type="ARBA" id="ARBA00009649"/>
    </source>
</evidence>
<evidence type="ECO:0000256" key="2">
    <source>
        <dbReference type="SAM" id="MobiDB-lite"/>
    </source>
</evidence>
<evidence type="ECO:0000259" key="4">
    <source>
        <dbReference type="PROSITE" id="PS50056"/>
    </source>
</evidence>
<dbReference type="PANTHER" id="PTHR19134">
    <property type="entry name" value="RECEPTOR-TYPE TYROSINE-PROTEIN PHOSPHATASE"/>
    <property type="match status" value="1"/>
</dbReference>
<proteinExistence type="inferred from homology"/>
<dbReference type="InterPro" id="IPR000387">
    <property type="entry name" value="Tyr_Pase_dom"/>
</dbReference>
<dbReference type="OrthoDB" id="10253954at2759"/>
<dbReference type="EMBL" id="ML002215">
    <property type="protein sequence ID" value="RKP40291.1"/>
    <property type="molecule type" value="Genomic_DNA"/>
</dbReference>
<dbReference type="AlphaFoldDB" id="A0A4Q0A3Y6"/>
<dbReference type="InterPro" id="IPR003595">
    <property type="entry name" value="Tyr_Pase_cat"/>
</dbReference>
<sequence length="546" mass="59755">MRVHINTSRPKFALATTPSTPPPATLPLGETLRSFDQVHTRHLLAQRFEWICDEEKAAFLTARTEPQHPYHRVALSAVYARWDVDRYKDILPFEYNRVRLRRRLVGGGDDPQPPALPPSSTMDSSAKRISEASRGGPLTAVAEGLSSVYHSLEELISRRSIDTADSETGHRHTQALACDADGGEDDSDAAGSDGEDGDEGGVPGDYINASWIFAPWQTGQTYIATQGPLSSTIGDFWALVWQQQARVIVMLTREVEKNVLKCDVYWPMRKNRTPASHSSPPPTLVFAELGGLRVTLRGERFDPSTGAIVRDLLVSLGNSSLQVTQLHYQSWPDCGVPNELELFTHLRDAVYQYNPPFYSTSSPSPSSLLPSNPSTSSARDSSIALTSDADYSPRAPVIVHCSAGCGRTGTFIALDWALHALESNPQLAKFTNSPQIPSKSNHPIPNSTASLPMVLAQQWQGEASSRVAPILQPFVQQLFASYAGRSASQILLAGDLIFDLVRYLRAQRVTMVQSAIQYLFCYAVLAQPDISKSLKGVYLPPPSASA</sequence>
<reference evidence="6" key="1">
    <citation type="journal article" date="2018" name="Nat. Microbiol.">
        <title>Leveraging single-cell genomics to expand the fungal tree of life.</title>
        <authorList>
            <person name="Ahrendt S.R."/>
            <person name="Quandt C.A."/>
            <person name="Ciobanu D."/>
            <person name="Clum A."/>
            <person name="Salamov A."/>
            <person name="Andreopoulos B."/>
            <person name="Cheng J.F."/>
            <person name="Woyke T."/>
            <person name="Pelin A."/>
            <person name="Henrissat B."/>
            <person name="Reynolds N.K."/>
            <person name="Benny G.L."/>
            <person name="Smith M.E."/>
            <person name="James T.Y."/>
            <person name="Grigoriev I.V."/>
        </authorList>
    </citation>
    <scope>NUCLEOTIDE SEQUENCE [LARGE SCALE GENOMIC DNA]</scope>
    <source>
        <strain evidence="6">RSA 468</strain>
    </source>
</reference>
<dbReference type="PROSITE" id="PS00383">
    <property type="entry name" value="TYR_PHOSPHATASE_1"/>
    <property type="match status" value="1"/>
</dbReference>
<feature type="compositionally biased region" description="Acidic residues" evidence="2">
    <location>
        <begin position="181"/>
        <end position="199"/>
    </location>
</feature>
<dbReference type="Proteomes" id="UP000268162">
    <property type="component" value="Unassembled WGS sequence"/>
</dbReference>
<dbReference type="InterPro" id="IPR029021">
    <property type="entry name" value="Prot-tyrosine_phosphatase-like"/>
</dbReference>
<dbReference type="SUPFAM" id="SSF52799">
    <property type="entry name" value="(Phosphotyrosine protein) phosphatases II"/>
    <property type="match status" value="1"/>
</dbReference>
<evidence type="ECO:0000259" key="3">
    <source>
        <dbReference type="PROSITE" id="PS50055"/>
    </source>
</evidence>
<accession>A0A4Q0A3Y6</accession>
<dbReference type="InterPro" id="IPR000242">
    <property type="entry name" value="PTP_cat"/>
</dbReference>
<feature type="region of interest" description="Disordered" evidence="2">
    <location>
        <begin position="1"/>
        <end position="21"/>
    </location>
</feature>
<dbReference type="InterPro" id="IPR016130">
    <property type="entry name" value="Tyr_Pase_AS"/>
</dbReference>
<organism evidence="5 6">
    <name type="scientific">Dimargaris cristalligena</name>
    <dbReference type="NCBI Taxonomy" id="215637"/>
    <lineage>
        <taxon>Eukaryota</taxon>
        <taxon>Fungi</taxon>
        <taxon>Fungi incertae sedis</taxon>
        <taxon>Zoopagomycota</taxon>
        <taxon>Kickxellomycotina</taxon>
        <taxon>Dimargaritomycetes</taxon>
        <taxon>Dimargaritales</taxon>
        <taxon>Dimargaritaceae</taxon>
        <taxon>Dimargaris</taxon>
    </lineage>
</organism>
<gene>
    <name evidence="5" type="ORF">BJ085DRAFT_37014</name>
</gene>
<dbReference type="PRINTS" id="PR00700">
    <property type="entry name" value="PRTYPHPHTASE"/>
</dbReference>
<feature type="compositionally biased region" description="Low complexity" evidence="2">
    <location>
        <begin position="360"/>
        <end position="377"/>
    </location>
</feature>
<dbReference type="PROSITE" id="PS50056">
    <property type="entry name" value="TYR_PHOSPHATASE_2"/>
    <property type="match status" value="1"/>
</dbReference>
<dbReference type="InterPro" id="IPR050348">
    <property type="entry name" value="Protein-Tyr_Phosphatase"/>
</dbReference>
<dbReference type="PROSITE" id="PS50055">
    <property type="entry name" value="TYR_PHOSPHATASE_PTP"/>
    <property type="match status" value="1"/>
</dbReference>
<feature type="region of interest" description="Disordered" evidence="2">
    <location>
        <begin position="104"/>
        <end position="135"/>
    </location>
</feature>
<dbReference type="Pfam" id="PF00102">
    <property type="entry name" value="Y_phosphatase"/>
    <property type="match status" value="2"/>
</dbReference>
<dbReference type="PANTHER" id="PTHR19134:SF449">
    <property type="entry name" value="TYROSINE-PROTEIN PHOSPHATASE 1"/>
    <property type="match status" value="1"/>
</dbReference>
<feature type="domain" description="Tyrosine-protein phosphatase" evidence="3">
    <location>
        <begin position="85"/>
        <end position="528"/>
    </location>
</feature>
<protein>
    <submittedName>
        <fullName evidence="5">Protein-tyrosine phosphatase-like protein</fullName>
    </submittedName>
</protein>
<dbReference type="SMART" id="SM00404">
    <property type="entry name" value="PTPc_motif"/>
    <property type="match status" value="1"/>
</dbReference>
<dbReference type="Gene3D" id="3.90.190.10">
    <property type="entry name" value="Protein tyrosine phosphatase superfamily"/>
    <property type="match status" value="1"/>
</dbReference>
<feature type="domain" description="Tyrosine specific protein phosphatases" evidence="4">
    <location>
        <begin position="396"/>
        <end position="415"/>
    </location>
</feature>
<dbReference type="STRING" id="215637.A0A4Q0A3Y6"/>
<keyword evidence="6" id="KW-1185">Reference proteome</keyword>